<proteinExistence type="predicted"/>
<evidence type="ECO:0000313" key="1">
    <source>
        <dbReference type="Ensembl" id="ENSPSTP00000022780.1"/>
    </source>
</evidence>
<organism evidence="1 2">
    <name type="scientific">Pavo cristatus</name>
    <name type="common">Indian peafowl</name>
    <name type="synonym">Blue peafowl</name>
    <dbReference type="NCBI Taxonomy" id="9049"/>
    <lineage>
        <taxon>Eukaryota</taxon>
        <taxon>Metazoa</taxon>
        <taxon>Chordata</taxon>
        <taxon>Craniata</taxon>
        <taxon>Vertebrata</taxon>
        <taxon>Euteleostomi</taxon>
        <taxon>Archelosauria</taxon>
        <taxon>Archosauria</taxon>
        <taxon>Dinosauria</taxon>
        <taxon>Saurischia</taxon>
        <taxon>Theropoda</taxon>
        <taxon>Coelurosauria</taxon>
        <taxon>Aves</taxon>
        <taxon>Neognathae</taxon>
        <taxon>Galloanserae</taxon>
        <taxon>Galliformes</taxon>
        <taxon>Phasianidae</taxon>
        <taxon>Phasianinae</taxon>
        <taxon>Pavo</taxon>
    </lineage>
</organism>
<sequence>MGVFTHAELCAPRVAGTKPGTHKLNYILPRQQWHTIEKPSVALKAKNICPCHPAEGGNPSPACCNHSSTVKPRGGKLKQERGSAYLPNRFLLRHASNPALQDAAAVHLRCL</sequence>
<reference evidence="1" key="2">
    <citation type="submission" date="2025-09" db="UniProtKB">
        <authorList>
            <consortium name="Ensembl"/>
        </authorList>
    </citation>
    <scope>IDENTIFICATION</scope>
</reference>
<accession>A0A8C9G075</accession>
<reference evidence="1" key="1">
    <citation type="submission" date="2025-08" db="UniProtKB">
        <authorList>
            <consortium name="Ensembl"/>
        </authorList>
    </citation>
    <scope>IDENTIFICATION</scope>
</reference>
<protein>
    <submittedName>
        <fullName evidence="1">Uncharacterized protein</fullName>
    </submittedName>
</protein>
<dbReference type="Ensembl" id="ENSPSTT00000023939.1">
    <property type="protein sequence ID" value="ENSPSTP00000022780.1"/>
    <property type="gene ID" value="ENSPSTG00000016721.1"/>
</dbReference>
<name>A0A8C9G075_PAVCR</name>
<dbReference type="Proteomes" id="UP000694428">
    <property type="component" value="Unplaced"/>
</dbReference>
<dbReference type="AlphaFoldDB" id="A0A8C9G075"/>
<keyword evidence="2" id="KW-1185">Reference proteome</keyword>
<evidence type="ECO:0000313" key="2">
    <source>
        <dbReference type="Proteomes" id="UP000694428"/>
    </source>
</evidence>